<keyword evidence="2" id="KW-1185">Reference proteome</keyword>
<proteinExistence type="predicted"/>
<reference evidence="1 2" key="1">
    <citation type="submission" date="2016-10" db="EMBL/GenBank/DDBJ databases">
        <authorList>
            <person name="de Groot N.N."/>
        </authorList>
    </citation>
    <scope>NUCLEOTIDE SEQUENCE [LARGE SCALE GENOMIC DNA]</scope>
    <source>
        <strain evidence="1 2">DSM 19547</strain>
    </source>
</reference>
<dbReference type="AlphaFoldDB" id="A0A1I5QRE1"/>
<dbReference type="Proteomes" id="UP000199356">
    <property type="component" value="Unassembled WGS sequence"/>
</dbReference>
<dbReference type="STRING" id="441119.SAMN04488047_10773"/>
<evidence type="ECO:0000313" key="1">
    <source>
        <dbReference type="EMBL" id="SFP48825.1"/>
    </source>
</evidence>
<accession>A0A1I5QRE1</accession>
<evidence type="ECO:0000313" key="2">
    <source>
        <dbReference type="Proteomes" id="UP000199356"/>
    </source>
</evidence>
<dbReference type="RefSeq" id="WP_093421320.1">
    <property type="nucleotide sequence ID" value="NZ_FOXA01000007.1"/>
</dbReference>
<sequence length="195" mass="20374">MDEEIEALGDVVAAFEGELRRLGTTVAETGREVRVLSGGLSRGLRRAFDGMVFDGRKLSDALQGVARSMADAAYSAAVRPVTRYVGGLLAEGIEGAMTAPFSRGRVMPFADGGVVRGPMTFPMRGGTGLMGEAGPEAILPLSRGVDGKLGVEARGGRAVNVVVNVSTPDVEGFRRSQSQVAAQVGRALARGQRNR</sequence>
<evidence type="ECO:0008006" key="3">
    <source>
        <dbReference type="Google" id="ProtNLM"/>
    </source>
</evidence>
<name>A0A1I5QRE1_9RHOB</name>
<organism evidence="1 2">
    <name type="scientific">Tranquillimonas alkanivorans</name>
    <dbReference type="NCBI Taxonomy" id="441119"/>
    <lineage>
        <taxon>Bacteria</taxon>
        <taxon>Pseudomonadati</taxon>
        <taxon>Pseudomonadota</taxon>
        <taxon>Alphaproteobacteria</taxon>
        <taxon>Rhodobacterales</taxon>
        <taxon>Roseobacteraceae</taxon>
        <taxon>Tranquillimonas</taxon>
    </lineage>
</organism>
<dbReference type="EMBL" id="FOXA01000007">
    <property type="protein sequence ID" value="SFP48825.1"/>
    <property type="molecule type" value="Genomic_DNA"/>
</dbReference>
<dbReference type="OrthoDB" id="8448547at2"/>
<gene>
    <name evidence="1" type="ORF">SAMN04488047_10773</name>
</gene>
<protein>
    <recommendedName>
        <fullName evidence="3">Phage tail tape measure protein, lambda family</fullName>
    </recommendedName>
</protein>